<evidence type="ECO:0000256" key="1">
    <source>
        <dbReference type="SAM" id="SignalP"/>
    </source>
</evidence>
<evidence type="ECO:0000313" key="2">
    <source>
        <dbReference type="EMBL" id="JAH86684.1"/>
    </source>
</evidence>
<reference evidence="2" key="2">
    <citation type="journal article" date="2015" name="Fish Shellfish Immunol.">
        <title>Early steps in the European eel (Anguilla anguilla)-Vibrio vulnificus interaction in the gills: Role of the RtxA13 toxin.</title>
        <authorList>
            <person name="Callol A."/>
            <person name="Pajuelo D."/>
            <person name="Ebbesson L."/>
            <person name="Teles M."/>
            <person name="MacKenzie S."/>
            <person name="Amaro C."/>
        </authorList>
    </citation>
    <scope>NUCLEOTIDE SEQUENCE</scope>
</reference>
<proteinExistence type="predicted"/>
<sequence length="41" mass="4491">MPSSLLVILLVTSSLVKLKQSNYLTCWRKPQVASVLSSGGW</sequence>
<accession>A0A0E9W8G7</accession>
<keyword evidence="1" id="KW-0732">Signal</keyword>
<reference evidence="2" key="1">
    <citation type="submission" date="2014-11" db="EMBL/GenBank/DDBJ databases">
        <authorList>
            <person name="Amaro Gonzalez C."/>
        </authorList>
    </citation>
    <scope>NUCLEOTIDE SEQUENCE</scope>
</reference>
<feature type="chain" id="PRO_5002434143" evidence="1">
    <location>
        <begin position="22"/>
        <end position="41"/>
    </location>
</feature>
<organism evidence="2">
    <name type="scientific">Anguilla anguilla</name>
    <name type="common">European freshwater eel</name>
    <name type="synonym">Muraena anguilla</name>
    <dbReference type="NCBI Taxonomy" id="7936"/>
    <lineage>
        <taxon>Eukaryota</taxon>
        <taxon>Metazoa</taxon>
        <taxon>Chordata</taxon>
        <taxon>Craniata</taxon>
        <taxon>Vertebrata</taxon>
        <taxon>Euteleostomi</taxon>
        <taxon>Actinopterygii</taxon>
        <taxon>Neopterygii</taxon>
        <taxon>Teleostei</taxon>
        <taxon>Anguilliformes</taxon>
        <taxon>Anguillidae</taxon>
        <taxon>Anguilla</taxon>
    </lineage>
</organism>
<name>A0A0E9W8G7_ANGAN</name>
<dbReference type="AlphaFoldDB" id="A0A0E9W8G7"/>
<feature type="signal peptide" evidence="1">
    <location>
        <begin position="1"/>
        <end position="21"/>
    </location>
</feature>
<protein>
    <submittedName>
        <fullName evidence="2">Uncharacterized protein</fullName>
    </submittedName>
</protein>
<dbReference type="EMBL" id="GBXM01021893">
    <property type="protein sequence ID" value="JAH86684.1"/>
    <property type="molecule type" value="Transcribed_RNA"/>
</dbReference>